<feature type="transmembrane region" description="Helical" evidence="5">
    <location>
        <begin position="265"/>
        <end position="286"/>
    </location>
</feature>
<feature type="transmembrane region" description="Helical" evidence="5">
    <location>
        <begin position="118"/>
        <end position="135"/>
    </location>
</feature>
<keyword evidence="8" id="KW-1185">Reference proteome</keyword>
<evidence type="ECO:0000313" key="7">
    <source>
        <dbReference type="EMBL" id="TDG18682.1"/>
    </source>
</evidence>
<evidence type="ECO:0000256" key="3">
    <source>
        <dbReference type="ARBA" id="ARBA00022989"/>
    </source>
</evidence>
<dbReference type="Pfam" id="PF00892">
    <property type="entry name" value="EamA"/>
    <property type="match status" value="2"/>
</dbReference>
<feature type="transmembrane region" description="Helical" evidence="5">
    <location>
        <begin position="169"/>
        <end position="190"/>
    </location>
</feature>
<feature type="transmembrane region" description="Helical" evidence="5">
    <location>
        <begin position="33"/>
        <end position="51"/>
    </location>
</feature>
<keyword evidence="3 5" id="KW-1133">Transmembrane helix</keyword>
<dbReference type="InterPro" id="IPR000620">
    <property type="entry name" value="EamA_dom"/>
</dbReference>
<dbReference type="InterPro" id="IPR050638">
    <property type="entry name" value="AA-Vitamin_Transporters"/>
</dbReference>
<comment type="subcellular location">
    <subcellularLocation>
        <location evidence="1">Membrane</location>
        <topology evidence="1">Multi-pass membrane protein</topology>
    </subcellularLocation>
</comment>
<evidence type="ECO:0000256" key="4">
    <source>
        <dbReference type="ARBA" id="ARBA00023136"/>
    </source>
</evidence>
<dbReference type="OrthoDB" id="7158585at2"/>
<feature type="transmembrane region" description="Helical" evidence="5">
    <location>
        <begin position="240"/>
        <end position="259"/>
    </location>
</feature>
<sequence>MKIQHIALATLVAAIWGLSFVVVAIGLRGCPPLLLAALRFVIVFAAGVTFLRRPKLPFGLYLRTGLCLGVIQFGCLFFAIQLGVPAGIVSVLVQMQVFITLLFSGIFLRETSTSAQKFMMVLALLGVLLLGYARYHAMLQLAPVALALLGAAGFAWGNIELKRAGKVDMFAFTVWFSIVPPIPLLLLSLMTEGGPIGLANAFRNLTWTSALALLFLALVGTLFSLGAWGKLMSLYPASLVAPFSLISPVFGMLGGWLVLNEHYDAISIAASGLIVIALAGNIYAVGSRQNAAANRKPRPVI</sequence>
<evidence type="ECO:0000256" key="5">
    <source>
        <dbReference type="SAM" id="Phobius"/>
    </source>
</evidence>
<dbReference type="AlphaFoldDB" id="A0A4R5M0G5"/>
<gene>
    <name evidence="7" type="ORF">EYW47_33380</name>
</gene>
<feature type="transmembrane region" description="Helical" evidence="5">
    <location>
        <begin position="210"/>
        <end position="228"/>
    </location>
</feature>
<dbReference type="InterPro" id="IPR037185">
    <property type="entry name" value="EmrE-like"/>
</dbReference>
<feature type="domain" description="EamA" evidence="6">
    <location>
        <begin position="144"/>
        <end position="280"/>
    </location>
</feature>
<dbReference type="SUPFAM" id="SSF103481">
    <property type="entry name" value="Multidrug resistance efflux transporter EmrE"/>
    <property type="match status" value="2"/>
</dbReference>
<feature type="transmembrane region" description="Helical" evidence="5">
    <location>
        <begin position="86"/>
        <end position="106"/>
    </location>
</feature>
<evidence type="ECO:0000313" key="8">
    <source>
        <dbReference type="Proteomes" id="UP000295722"/>
    </source>
</evidence>
<organism evidence="7 8">
    <name type="scientific">Paraburkholderia silviterrae</name>
    <dbReference type="NCBI Taxonomy" id="2528715"/>
    <lineage>
        <taxon>Bacteria</taxon>
        <taxon>Pseudomonadati</taxon>
        <taxon>Pseudomonadota</taxon>
        <taxon>Betaproteobacteria</taxon>
        <taxon>Burkholderiales</taxon>
        <taxon>Burkholderiaceae</taxon>
        <taxon>Paraburkholderia</taxon>
    </lineage>
</organism>
<dbReference type="RefSeq" id="WP_133199084.1">
    <property type="nucleotide sequence ID" value="NZ_JBHUCW010000018.1"/>
</dbReference>
<evidence type="ECO:0000256" key="2">
    <source>
        <dbReference type="ARBA" id="ARBA00022692"/>
    </source>
</evidence>
<dbReference type="Proteomes" id="UP000295722">
    <property type="component" value="Unassembled WGS sequence"/>
</dbReference>
<feature type="transmembrane region" description="Helical" evidence="5">
    <location>
        <begin position="60"/>
        <end position="80"/>
    </location>
</feature>
<name>A0A4R5M0G5_9BURK</name>
<feature type="transmembrane region" description="Helical" evidence="5">
    <location>
        <begin position="141"/>
        <end position="157"/>
    </location>
</feature>
<reference evidence="7 8" key="1">
    <citation type="submission" date="2019-03" db="EMBL/GenBank/DDBJ databases">
        <title>Paraburkholderia sp. 4M-K11, isolated from subtropical forest soil.</title>
        <authorList>
            <person name="Gao Z.-H."/>
            <person name="Qiu L.-H."/>
        </authorList>
    </citation>
    <scope>NUCLEOTIDE SEQUENCE [LARGE SCALE GENOMIC DNA]</scope>
    <source>
        <strain evidence="7 8">4M-K11</strain>
    </source>
</reference>
<proteinExistence type="predicted"/>
<evidence type="ECO:0000259" key="6">
    <source>
        <dbReference type="Pfam" id="PF00892"/>
    </source>
</evidence>
<dbReference type="PANTHER" id="PTHR32322:SF9">
    <property type="entry name" value="AMINO-ACID METABOLITE EFFLUX PUMP-RELATED"/>
    <property type="match status" value="1"/>
</dbReference>
<feature type="transmembrane region" description="Helical" evidence="5">
    <location>
        <begin position="7"/>
        <end position="27"/>
    </location>
</feature>
<dbReference type="EMBL" id="SMRP01000028">
    <property type="protein sequence ID" value="TDG18682.1"/>
    <property type="molecule type" value="Genomic_DNA"/>
</dbReference>
<evidence type="ECO:0000256" key="1">
    <source>
        <dbReference type="ARBA" id="ARBA00004141"/>
    </source>
</evidence>
<keyword evidence="4 5" id="KW-0472">Membrane</keyword>
<protein>
    <recommendedName>
        <fullName evidence="6">EamA domain-containing protein</fullName>
    </recommendedName>
</protein>
<dbReference type="PANTHER" id="PTHR32322">
    <property type="entry name" value="INNER MEMBRANE TRANSPORTER"/>
    <property type="match status" value="1"/>
</dbReference>
<feature type="domain" description="EamA" evidence="6">
    <location>
        <begin position="6"/>
        <end position="130"/>
    </location>
</feature>
<dbReference type="GO" id="GO:0016020">
    <property type="term" value="C:membrane"/>
    <property type="evidence" value="ECO:0007669"/>
    <property type="project" value="UniProtKB-SubCell"/>
</dbReference>
<accession>A0A4R5M0G5</accession>
<comment type="caution">
    <text evidence="7">The sequence shown here is derived from an EMBL/GenBank/DDBJ whole genome shotgun (WGS) entry which is preliminary data.</text>
</comment>
<keyword evidence="2 5" id="KW-0812">Transmembrane</keyword>